<dbReference type="Pfam" id="PF03401">
    <property type="entry name" value="TctC"/>
    <property type="match status" value="1"/>
</dbReference>
<evidence type="ECO:0000313" key="3">
    <source>
        <dbReference type="EMBL" id="RLP72798.1"/>
    </source>
</evidence>
<dbReference type="RefSeq" id="WP_121625306.1">
    <property type="nucleotide sequence ID" value="NZ_JACIIW010000013.1"/>
</dbReference>
<dbReference type="InterPro" id="IPR005064">
    <property type="entry name" value="BUG"/>
</dbReference>
<dbReference type="EMBL" id="RCTF01000024">
    <property type="protein sequence ID" value="RLP72798.1"/>
    <property type="molecule type" value="Genomic_DNA"/>
</dbReference>
<dbReference type="Proteomes" id="UP000269692">
    <property type="component" value="Unassembled WGS sequence"/>
</dbReference>
<dbReference type="AlphaFoldDB" id="A0A3L6ZYJ0"/>
<keyword evidence="2" id="KW-0732">Signal</keyword>
<dbReference type="OrthoDB" id="7253390at2"/>
<dbReference type="Gene3D" id="3.40.190.150">
    <property type="entry name" value="Bordetella uptake gene, domain 1"/>
    <property type="match status" value="1"/>
</dbReference>
<feature type="signal peptide" evidence="2">
    <location>
        <begin position="1"/>
        <end position="26"/>
    </location>
</feature>
<dbReference type="PANTHER" id="PTHR42928:SF5">
    <property type="entry name" value="BLR1237 PROTEIN"/>
    <property type="match status" value="1"/>
</dbReference>
<evidence type="ECO:0000256" key="2">
    <source>
        <dbReference type="SAM" id="SignalP"/>
    </source>
</evidence>
<reference evidence="3 4" key="1">
    <citation type="submission" date="2018-10" db="EMBL/GenBank/DDBJ databases">
        <title>Xanthobacter tagetidis genome sequencing and assembly.</title>
        <authorList>
            <person name="Maclea K.S."/>
            <person name="Goen A.E."/>
            <person name="Fatima S.A."/>
        </authorList>
    </citation>
    <scope>NUCLEOTIDE SEQUENCE [LARGE SCALE GENOMIC DNA]</scope>
    <source>
        <strain evidence="3 4">ATCC 700314</strain>
    </source>
</reference>
<comment type="caution">
    <text evidence="3">The sequence shown here is derived from an EMBL/GenBank/DDBJ whole genome shotgun (WGS) entry which is preliminary data.</text>
</comment>
<feature type="chain" id="PRO_5018099276" evidence="2">
    <location>
        <begin position="27"/>
        <end position="325"/>
    </location>
</feature>
<dbReference type="SUPFAM" id="SSF53850">
    <property type="entry name" value="Periplasmic binding protein-like II"/>
    <property type="match status" value="1"/>
</dbReference>
<gene>
    <name evidence="3" type="ORF">D9R14_20915</name>
</gene>
<comment type="similarity">
    <text evidence="1">Belongs to the UPF0065 (bug) family.</text>
</comment>
<dbReference type="InterPro" id="IPR042100">
    <property type="entry name" value="Bug_dom1"/>
</dbReference>
<dbReference type="Gene3D" id="3.40.190.10">
    <property type="entry name" value="Periplasmic binding protein-like II"/>
    <property type="match status" value="1"/>
</dbReference>
<sequence>MHRRTLLLTSLVCAAAFAAAPAPARADAYPTKPIRLVVGYAAGGSTDVIARIVGQHLAEELGQPVVVDNRPGAGASIASDFVAKSAPDGYTIFMGTIANTINTTLYRRLPFDFERDFAPISLVATVPNVLVVNPSVPAKTVQEFIALAKSKPGDIYFASSGSGSSIHLSGELFNMVADVKMVHVPYKGSAPAVIDLMGGQVQAMFDNLSSSLPHVKAGKLRALAVTSAARSPEAPDVPTMAEAGLPGCEVLSWFALMAPAKTPQPIIDRLNAATVKVLGQDEVKQKLAAIGADPAPSTPQALAALIRSETAKWAKVVENSGAKVD</sequence>
<accession>A0A3L6ZYJ0</accession>
<evidence type="ECO:0000313" key="4">
    <source>
        <dbReference type="Proteomes" id="UP000269692"/>
    </source>
</evidence>
<proteinExistence type="inferred from homology"/>
<name>A0A3L6ZYJ0_9HYPH</name>
<organism evidence="3 4">
    <name type="scientific">Xanthobacter tagetidis</name>
    <dbReference type="NCBI Taxonomy" id="60216"/>
    <lineage>
        <taxon>Bacteria</taxon>
        <taxon>Pseudomonadati</taxon>
        <taxon>Pseudomonadota</taxon>
        <taxon>Alphaproteobacteria</taxon>
        <taxon>Hyphomicrobiales</taxon>
        <taxon>Xanthobacteraceae</taxon>
        <taxon>Xanthobacter</taxon>
    </lineage>
</organism>
<dbReference type="PANTHER" id="PTHR42928">
    <property type="entry name" value="TRICARBOXYLATE-BINDING PROTEIN"/>
    <property type="match status" value="1"/>
</dbReference>
<evidence type="ECO:0000256" key="1">
    <source>
        <dbReference type="ARBA" id="ARBA00006987"/>
    </source>
</evidence>
<keyword evidence="4" id="KW-1185">Reference proteome</keyword>
<dbReference type="CDD" id="cd13578">
    <property type="entry name" value="PBP2_Bug27"/>
    <property type="match status" value="1"/>
</dbReference>
<protein>
    <submittedName>
        <fullName evidence="3">Tripartite tricarboxylate transporter substrate binding protein</fullName>
    </submittedName>
</protein>
<dbReference type="PIRSF" id="PIRSF017082">
    <property type="entry name" value="YflP"/>
    <property type="match status" value="1"/>
</dbReference>